<feature type="region of interest" description="Disordered" evidence="2">
    <location>
        <begin position="281"/>
        <end position="331"/>
    </location>
</feature>
<evidence type="ECO:0000256" key="1">
    <source>
        <dbReference type="SAM" id="Coils"/>
    </source>
</evidence>
<protein>
    <submittedName>
        <fullName evidence="3">Uncharacterized protein</fullName>
    </submittedName>
</protein>
<evidence type="ECO:0000256" key="2">
    <source>
        <dbReference type="SAM" id="MobiDB-lite"/>
    </source>
</evidence>
<organism evidence="3 4">
    <name type="scientific">Fusarium oxysporum f. sp. narcissi</name>
    <dbReference type="NCBI Taxonomy" id="451672"/>
    <lineage>
        <taxon>Eukaryota</taxon>
        <taxon>Fungi</taxon>
        <taxon>Dikarya</taxon>
        <taxon>Ascomycota</taxon>
        <taxon>Pezizomycotina</taxon>
        <taxon>Sordariomycetes</taxon>
        <taxon>Hypocreomycetidae</taxon>
        <taxon>Hypocreales</taxon>
        <taxon>Nectriaceae</taxon>
        <taxon>Fusarium</taxon>
        <taxon>Fusarium oxysporum species complex</taxon>
    </lineage>
</organism>
<evidence type="ECO:0000313" key="4">
    <source>
        <dbReference type="Proteomes" id="UP000290540"/>
    </source>
</evidence>
<accession>A0A4Q2VJ20</accession>
<dbReference type="EMBL" id="MQTW01000094">
    <property type="protein sequence ID" value="RYC86163.1"/>
    <property type="molecule type" value="Genomic_DNA"/>
</dbReference>
<reference evidence="3 4" key="1">
    <citation type="submission" date="2016-12" db="EMBL/GenBank/DDBJ databases">
        <title>Draft genome sequence of Fusarium oxysporum causing rot on Narcissus.</title>
        <authorList>
            <person name="Armitage A.D."/>
            <person name="Taylor A."/>
            <person name="Clarkson J.P."/>
            <person name="Harrison R.J."/>
            <person name="Jackson A.C."/>
        </authorList>
    </citation>
    <scope>NUCLEOTIDE SEQUENCE [LARGE SCALE GENOMIC DNA]</scope>
    <source>
        <strain evidence="3 4">N139</strain>
    </source>
</reference>
<sequence>MMFLELTAPGSPIAESASTISSEDHKLLVLTPPAPTFAETSNATSAGADVGNTDKVSLESTIKDHELKEAKVFNQMIAQLNKMRAKVQALESENNELKAQVQYEKSFKEHFSKNLDEANRNWHSAELEAAAKDAELGRVRERLNLVQLQAAEQEELHAVKEQNIELQARVRLQFTLTTHQHVQMLKHMMHDWKAQVEQKIDDDFEKNKADQKESASPIDADYERLKALIEGHEKIIANIKKGNDKFVTQIKDLHEEEDASLISDLTAQRFEAFLYEREKMEVDSQKTNEAADELNEIPNEAKETSKADQKKAKKAVKKAAKKAAKANTKKF</sequence>
<feature type="coiled-coil region" evidence="1">
    <location>
        <begin position="73"/>
        <end position="100"/>
    </location>
</feature>
<feature type="compositionally biased region" description="Basic and acidic residues" evidence="2">
    <location>
        <begin position="299"/>
        <end position="310"/>
    </location>
</feature>
<comment type="caution">
    <text evidence="3">The sequence shown here is derived from an EMBL/GenBank/DDBJ whole genome shotgun (WGS) entry which is preliminary data.</text>
</comment>
<gene>
    <name evidence="3" type="ORF">BFJ63_vAg10939</name>
</gene>
<name>A0A4Q2VJ20_FUSOX</name>
<evidence type="ECO:0000313" key="3">
    <source>
        <dbReference type="EMBL" id="RYC86163.1"/>
    </source>
</evidence>
<dbReference type="Proteomes" id="UP000290540">
    <property type="component" value="Unassembled WGS sequence"/>
</dbReference>
<feature type="compositionally biased region" description="Basic residues" evidence="2">
    <location>
        <begin position="311"/>
        <end position="331"/>
    </location>
</feature>
<dbReference type="AlphaFoldDB" id="A0A4Q2VJ20"/>
<proteinExistence type="predicted"/>
<keyword evidence="1" id="KW-0175">Coiled coil</keyword>